<dbReference type="Proteomes" id="UP000041770">
    <property type="component" value="Unassembled WGS sequence"/>
</dbReference>
<accession>A0A655PXF2</accession>
<gene>
    <name evidence="1" type="ORF">ERS013200_00250</name>
</gene>
<protein>
    <submittedName>
        <fullName evidence="1">Uncharacterized protein</fullName>
    </submittedName>
</protein>
<organism evidence="1 2">
    <name type="scientific">Vibrio cholerae</name>
    <dbReference type="NCBI Taxonomy" id="666"/>
    <lineage>
        <taxon>Bacteria</taxon>
        <taxon>Pseudomonadati</taxon>
        <taxon>Pseudomonadota</taxon>
        <taxon>Gammaproteobacteria</taxon>
        <taxon>Vibrionales</taxon>
        <taxon>Vibrionaceae</taxon>
        <taxon>Vibrio</taxon>
    </lineage>
</organism>
<proteinExistence type="predicted"/>
<dbReference type="EMBL" id="CWQY01000001">
    <property type="protein sequence ID" value="CSB98248.1"/>
    <property type="molecule type" value="Genomic_DNA"/>
</dbReference>
<reference evidence="1 2" key="1">
    <citation type="submission" date="2015-07" db="EMBL/GenBank/DDBJ databases">
        <authorList>
            <consortium name="Pathogen Informatics"/>
        </authorList>
    </citation>
    <scope>NUCLEOTIDE SEQUENCE [LARGE SCALE GENOMIC DNA]</scope>
    <source>
        <strain evidence="1 2">A316</strain>
    </source>
</reference>
<evidence type="ECO:0000313" key="2">
    <source>
        <dbReference type="Proteomes" id="UP000041770"/>
    </source>
</evidence>
<dbReference type="AlphaFoldDB" id="A0A655PXF2"/>
<evidence type="ECO:0000313" key="1">
    <source>
        <dbReference type="EMBL" id="CSB98248.1"/>
    </source>
</evidence>
<name>A0A655PXF2_VIBCL</name>
<sequence>MRLDTRFVMAGCRDPAHQSFFDNHAQGWFWLFLAPHPKLSPAESSDSARPVGYRRPLFEVWLHPWHFAARYVCQTAHRQWQEQKR</sequence>